<dbReference type="Pfam" id="PF00012">
    <property type="entry name" value="HSP70"/>
    <property type="match status" value="1"/>
</dbReference>
<evidence type="ECO:0000256" key="1">
    <source>
        <dbReference type="ARBA" id="ARBA00022741"/>
    </source>
</evidence>
<proteinExistence type="predicted"/>
<evidence type="ECO:0000313" key="4">
    <source>
        <dbReference type="Proteomes" id="UP000479710"/>
    </source>
</evidence>
<dbReference type="GO" id="GO:0005524">
    <property type="term" value="F:ATP binding"/>
    <property type="evidence" value="ECO:0007669"/>
    <property type="project" value="UniProtKB-KW"/>
</dbReference>
<gene>
    <name evidence="3" type="ORF">E2562_001907</name>
</gene>
<dbReference type="Proteomes" id="UP000479710">
    <property type="component" value="Unassembled WGS sequence"/>
</dbReference>
<dbReference type="PANTHER" id="PTHR19375">
    <property type="entry name" value="HEAT SHOCK PROTEIN 70KDA"/>
    <property type="match status" value="1"/>
</dbReference>
<dbReference type="EMBL" id="SPHZ02000010">
    <property type="protein sequence ID" value="KAF0894609.1"/>
    <property type="molecule type" value="Genomic_DNA"/>
</dbReference>
<dbReference type="AlphaFoldDB" id="A0A6G1C300"/>
<dbReference type="Gene3D" id="2.60.34.10">
    <property type="entry name" value="Substrate Binding Domain Of DNAk, Chain A, domain 1"/>
    <property type="match status" value="1"/>
</dbReference>
<name>A0A6G1C300_9ORYZ</name>
<protein>
    <submittedName>
        <fullName evidence="3">Uncharacterized protein</fullName>
    </submittedName>
</protein>
<dbReference type="InterPro" id="IPR029047">
    <property type="entry name" value="HSP70_peptide-bd_sf"/>
</dbReference>
<keyword evidence="1" id="KW-0547">Nucleotide-binding</keyword>
<organism evidence="3 4">
    <name type="scientific">Oryza meyeriana var. granulata</name>
    <dbReference type="NCBI Taxonomy" id="110450"/>
    <lineage>
        <taxon>Eukaryota</taxon>
        <taxon>Viridiplantae</taxon>
        <taxon>Streptophyta</taxon>
        <taxon>Embryophyta</taxon>
        <taxon>Tracheophyta</taxon>
        <taxon>Spermatophyta</taxon>
        <taxon>Magnoliopsida</taxon>
        <taxon>Liliopsida</taxon>
        <taxon>Poales</taxon>
        <taxon>Poaceae</taxon>
        <taxon>BOP clade</taxon>
        <taxon>Oryzoideae</taxon>
        <taxon>Oryzeae</taxon>
        <taxon>Oryzinae</taxon>
        <taxon>Oryza</taxon>
        <taxon>Oryza meyeriana</taxon>
    </lineage>
</organism>
<dbReference type="SUPFAM" id="SSF100920">
    <property type="entry name" value="Heat shock protein 70kD (HSP70), peptide-binding domain"/>
    <property type="match status" value="1"/>
</dbReference>
<evidence type="ECO:0000313" key="3">
    <source>
        <dbReference type="EMBL" id="KAF0894609.1"/>
    </source>
</evidence>
<sequence>MSVVIPRNTAIPTKKVKDFTTLYDNQTIVNIPVYEGESASTKDNNLLGKFRLSGILPAPVGVPHFDVTFDIDANGVLNVSAEDKGTGRTNSITITNHSDRLTKEEVEPSWITSGNVVILESSFFYIC</sequence>
<dbReference type="OrthoDB" id="667636at2759"/>
<accession>A0A6G1C300</accession>
<dbReference type="GO" id="GO:0140662">
    <property type="term" value="F:ATP-dependent protein folding chaperone"/>
    <property type="evidence" value="ECO:0007669"/>
    <property type="project" value="InterPro"/>
</dbReference>
<evidence type="ECO:0000256" key="2">
    <source>
        <dbReference type="ARBA" id="ARBA00022840"/>
    </source>
</evidence>
<comment type="caution">
    <text evidence="3">The sequence shown here is derived from an EMBL/GenBank/DDBJ whole genome shotgun (WGS) entry which is preliminary data.</text>
</comment>
<keyword evidence="4" id="KW-1185">Reference proteome</keyword>
<dbReference type="InterPro" id="IPR013126">
    <property type="entry name" value="Hsp_70_fam"/>
</dbReference>
<keyword evidence="2" id="KW-0067">ATP-binding</keyword>
<reference evidence="3 4" key="1">
    <citation type="submission" date="2019-11" db="EMBL/GenBank/DDBJ databases">
        <title>Whole genome sequence of Oryza granulata.</title>
        <authorList>
            <person name="Li W."/>
        </authorList>
    </citation>
    <scope>NUCLEOTIDE SEQUENCE [LARGE SCALE GENOMIC DNA]</scope>
    <source>
        <strain evidence="4">cv. Menghai</strain>
        <tissue evidence="3">Leaf</tissue>
    </source>
</reference>